<dbReference type="GO" id="GO:0005669">
    <property type="term" value="C:transcription factor TFIID complex"/>
    <property type="evidence" value="ECO:0007669"/>
    <property type="project" value="InterPro"/>
</dbReference>
<evidence type="ECO:0000313" key="12">
    <source>
        <dbReference type="Proteomes" id="UP000078544"/>
    </source>
</evidence>
<keyword evidence="4" id="KW-0805">Transcription regulation</keyword>
<organism evidence="11 12">
    <name type="scientific">Moelleriella libera RCEF 2490</name>
    <dbReference type="NCBI Taxonomy" id="1081109"/>
    <lineage>
        <taxon>Eukaryota</taxon>
        <taxon>Fungi</taxon>
        <taxon>Dikarya</taxon>
        <taxon>Ascomycota</taxon>
        <taxon>Pezizomycotina</taxon>
        <taxon>Sordariomycetes</taxon>
        <taxon>Hypocreomycetidae</taxon>
        <taxon>Hypocreales</taxon>
        <taxon>Clavicipitaceae</taxon>
        <taxon>Moelleriella</taxon>
    </lineage>
</organism>
<feature type="compositionally biased region" description="Basic and acidic residues" evidence="9">
    <location>
        <begin position="589"/>
        <end position="601"/>
    </location>
</feature>
<dbReference type="AlphaFoldDB" id="A0A168EEA3"/>
<dbReference type="GO" id="GO:0003743">
    <property type="term" value="F:translation initiation factor activity"/>
    <property type="evidence" value="ECO:0007669"/>
    <property type="project" value="UniProtKB-KW"/>
</dbReference>
<evidence type="ECO:0000259" key="10">
    <source>
        <dbReference type="Pfam" id="PF05236"/>
    </source>
</evidence>
<keyword evidence="11" id="KW-0648">Protein biosynthesis</keyword>
<evidence type="ECO:0000256" key="9">
    <source>
        <dbReference type="SAM" id="MobiDB-lite"/>
    </source>
</evidence>
<evidence type="ECO:0000256" key="7">
    <source>
        <dbReference type="ARBA" id="ARBA00025346"/>
    </source>
</evidence>
<feature type="domain" description="Transcription initiation factor TFIID component TAF4 C-terminal" evidence="10">
    <location>
        <begin position="332"/>
        <end position="622"/>
    </location>
</feature>
<feature type="region of interest" description="Disordered" evidence="9">
    <location>
        <begin position="538"/>
        <end position="601"/>
    </location>
</feature>
<evidence type="ECO:0000256" key="2">
    <source>
        <dbReference type="ARBA" id="ARBA00006178"/>
    </source>
</evidence>
<keyword evidence="5" id="KW-0804">Transcription</keyword>
<feature type="compositionally biased region" description="Low complexity" evidence="9">
    <location>
        <begin position="14"/>
        <end position="27"/>
    </location>
</feature>
<dbReference type="EMBL" id="AZGY01000005">
    <property type="protein sequence ID" value="KZZ98708.1"/>
    <property type="molecule type" value="Genomic_DNA"/>
</dbReference>
<keyword evidence="12" id="KW-1185">Reference proteome</keyword>
<dbReference type="Proteomes" id="UP000078544">
    <property type="component" value="Unassembled WGS sequence"/>
</dbReference>
<dbReference type="OrthoDB" id="21060at2759"/>
<keyword evidence="6" id="KW-0539">Nucleus</keyword>
<proteinExistence type="inferred from homology"/>
<evidence type="ECO:0000256" key="6">
    <source>
        <dbReference type="ARBA" id="ARBA00023242"/>
    </source>
</evidence>
<evidence type="ECO:0000256" key="4">
    <source>
        <dbReference type="ARBA" id="ARBA00023015"/>
    </source>
</evidence>
<gene>
    <name evidence="11" type="ORF">AAL_03226</name>
</gene>
<dbReference type="InterPro" id="IPR007900">
    <property type="entry name" value="TAF4_C"/>
</dbReference>
<comment type="function">
    <text evidence="7">Functions as a component of the DNA-binding general transcription factor complex TFIID. Binding of TFIID to a promoter (with or without TATA element) is the initial step in pre-initiation complex (PIC) formation. TFIID plays a key role in the regulation of gene expression by RNA polymerase II through different activities such as transcription activator interaction, core promoter recognition and selectivity, TFIIA and TFIIB interaction, chromatin modification (histone acetylation by TAF1), facilitation of DNA opening and initiation of transcription.</text>
</comment>
<feature type="region of interest" description="Disordered" evidence="9">
    <location>
        <begin position="133"/>
        <end position="154"/>
    </location>
</feature>
<evidence type="ECO:0000256" key="1">
    <source>
        <dbReference type="ARBA" id="ARBA00004123"/>
    </source>
</evidence>
<sequence>MAQPQSQAPPRAFSPPQHSPSPASQQPGFALPPTKRVRTDGPVSQPGSPYPGSPFAMSPSAAGSPPHNSPTFSPPTPGASGFHTPYANGNHTTALNLPDARTGNNTPPLIVPQPPPLTMPQYTNSTMVPMPPAAASPAQTPNVMGPPQRPADRPTKDYEYDVTDSLAGTGIDLRAEEQYMSELYSNAMDSNSEARTGFAQLPPGGKASFYGAGVANKPAEVISEQDQKKFALQAAEQAWAESSMRLAVSRTQEIKDPFLLVAILHRRAEKIAKDNHIGLNLEMKNNSQTMGKLRLPEQFPTPQVTVKMETGPDSTMVHTTGSYIPHDAFLVDQLALMSIATKQRLRELVEDANIVAAQRQKTSHGEIPDEWSAAAAPSNMELLGDGPRNEQAMDLDDGAVVVPSETAPLKRSASEATLEMSSRPVKKVAKISSLVTTTMRELARQEREWEEARLRRRQKRKDGVTEGASTTSRAGSVAPGTPGSVAPEVEKPMTKKEIRKQQSMKVAEANSHANQNLTSSMFAGLGGKGGLFGKKKTGKTYDWLNPNRGGSGASTPTGAKASPGLPGVKGPNGVPGTPSPGNPAMTTEGRNRLGTWREDKEKGKNIQLRDWVVVLERDGREGKALQHAYVHLDASNPK</sequence>
<feature type="compositionally biased region" description="Basic and acidic residues" evidence="9">
    <location>
        <begin position="488"/>
        <end position="500"/>
    </location>
</feature>
<evidence type="ECO:0000256" key="3">
    <source>
        <dbReference type="ARBA" id="ARBA00017306"/>
    </source>
</evidence>
<dbReference type="GO" id="GO:0006352">
    <property type="term" value="P:DNA-templated transcription initiation"/>
    <property type="evidence" value="ECO:0007669"/>
    <property type="project" value="InterPro"/>
</dbReference>
<feature type="region of interest" description="Disordered" evidence="9">
    <location>
        <begin position="453"/>
        <end position="510"/>
    </location>
</feature>
<feature type="region of interest" description="Disordered" evidence="9">
    <location>
        <begin position="1"/>
        <end position="114"/>
    </location>
</feature>
<protein>
    <recommendedName>
        <fullName evidence="3">Transcription initiation factor TFIID subunit 4</fullName>
    </recommendedName>
    <alternativeName>
        <fullName evidence="8">TBP-associated factor 4</fullName>
    </alternativeName>
</protein>
<keyword evidence="11" id="KW-0396">Initiation factor</keyword>
<comment type="similarity">
    <text evidence="2">Belongs to the TAF4 family.</text>
</comment>
<comment type="caution">
    <text evidence="11">The sequence shown here is derived from an EMBL/GenBank/DDBJ whole genome shotgun (WGS) entry which is preliminary data.</text>
</comment>
<evidence type="ECO:0000256" key="5">
    <source>
        <dbReference type="ARBA" id="ARBA00023163"/>
    </source>
</evidence>
<name>A0A168EEA3_9HYPO</name>
<evidence type="ECO:0000313" key="11">
    <source>
        <dbReference type="EMBL" id="KZZ98708.1"/>
    </source>
</evidence>
<reference evidence="11 12" key="1">
    <citation type="journal article" date="2016" name="Genome Biol. Evol.">
        <title>Divergent and convergent evolution of fungal pathogenicity.</title>
        <authorList>
            <person name="Shang Y."/>
            <person name="Xiao G."/>
            <person name="Zheng P."/>
            <person name="Cen K."/>
            <person name="Zhan S."/>
            <person name="Wang C."/>
        </authorList>
    </citation>
    <scope>NUCLEOTIDE SEQUENCE [LARGE SCALE GENOMIC DNA]</scope>
    <source>
        <strain evidence="11 12">RCEF 2490</strain>
    </source>
</reference>
<evidence type="ECO:0000256" key="8">
    <source>
        <dbReference type="ARBA" id="ARBA00031747"/>
    </source>
</evidence>
<dbReference type="Pfam" id="PF05236">
    <property type="entry name" value="TAF4"/>
    <property type="match status" value="1"/>
</dbReference>
<comment type="subcellular location">
    <subcellularLocation>
        <location evidence="1">Nucleus</location>
    </subcellularLocation>
</comment>
<accession>A0A168EEA3</accession>
<dbReference type="STRING" id="1081109.A0A168EEA3"/>